<accession>A0A5C4RXS3</accession>
<feature type="transmembrane region" description="Helical" evidence="6">
    <location>
        <begin position="397"/>
        <end position="418"/>
    </location>
</feature>
<dbReference type="PANTHER" id="PTHR30250">
    <property type="entry name" value="PST FAMILY PREDICTED COLANIC ACID TRANSPORTER"/>
    <property type="match status" value="1"/>
</dbReference>
<feature type="transmembrane region" description="Helical" evidence="6">
    <location>
        <begin position="438"/>
        <end position="455"/>
    </location>
</feature>
<keyword evidence="4 6" id="KW-1133">Transmembrane helix</keyword>
<feature type="transmembrane region" description="Helical" evidence="6">
    <location>
        <begin position="262"/>
        <end position="284"/>
    </location>
</feature>
<feature type="transmembrane region" description="Helical" evidence="6">
    <location>
        <begin position="37"/>
        <end position="62"/>
    </location>
</feature>
<evidence type="ECO:0000256" key="1">
    <source>
        <dbReference type="ARBA" id="ARBA00004651"/>
    </source>
</evidence>
<evidence type="ECO:0000256" key="3">
    <source>
        <dbReference type="ARBA" id="ARBA00022692"/>
    </source>
</evidence>
<keyword evidence="8" id="KW-1185">Reference proteome</keyword>
<comment type="subcellular location">
    <subcellularLocation>
        <location evidence="1">Cell membrane</location>
        <topology evidence="1">Multi-pass membrane protein</topology>
    </subcellularLocation>
</comment>
<reference evidence="7 8" key="1">
    <citation type="submission" date="2019-03" db="EMBL/GenBank/DDBJ databases">
        <title>Arenimonas daejeonensis sp. nov., isolated from compost.</title>
        <authorList>
            <person name="Jeon C.O."/>
        </authorList>
    </citation>
    <scope>NUCLEOTIDE SEQUENCE [LARGE SCALE GENOMIC DNA]</scope>
    <source>
        <strain evidence="7 8">R29</strain>
    </source>
</reference>
<keyword evidence="2" id="KW-1003">Cell membrane</keyword>
<feature type="transmembrane region" description="Helical" evidence="6">
    <location>
        <begin position="296"/>
        <end position="322"/>
    </location>
</feature>
<dbReference type="Proteomes" id="UP000305760">
    <property type="component" value="Unassembled WGS sequence"/>
</dbReference>
<dbReference type="InterPro" id="IPR002797">
    <property type="entry name" value="Polysacc_synth"/>
</dbReference>
<feature type="transmembrane region" description="Helical" evidence="6">
    <location>
        <begin position="467"/>
        <end position="491"/>
    </location>
</feature>
<keyword evidence="3 6" id="KW-0812">Transmembrane</keyword>
<feature type="transmembrane region" description="Helical" evidence="6">
    <location>
        <begin position="158"/>
        <end position="176"/>
    </location>
</feature>
<dbReference type="GO" id="GO:0005886">
    <property type="term" value="C:plasma membrane"/>
    <property type="evidence" value="ECO:0007669"/>
    <property type="project" value="UniProtKB-SubCell"/>
</dbReference>
<feature type="transmembrane region" description="Helical" evidence="6">
    <location>
        <begin position="88"/>
        <end position="114"/>
    </location>
</feature>
<evidence type="ECO:0000256" key="2">
    <source>
        <dbReference type="ARBA" id="ARBA00022475"/>
    </source>
</evidence>
<dbReference type="EMBL" id="SMDR01000001">
    <property type="protein sequence ID" value="TNJ35497.1"/>
    <property type="molecule type" value="Genomic_DNA"/>
</dbReference>
<comment type="caution">
    <text evidence="7">The sequence shown here is derived from an EMBL/GenBank/DDBJ whole genome shotgun (WGS) entry which is preliminary data.</text>
</comment>
<dbReference type="OrthoDB" id="653189at2"/>
<gene>
    <name evidence="7" type="ORF">E1B00_07015</name>
</gene>
<dbReference type="PANTHER" id="PTHR30250:SF26">
    <property type="entry name" value="PSMA PROTEIN"/>
    <property type="match status" value="1"/>
</dbReference>
<evidence type="ECO:0000256" key="5">
    <source>
        <dbReference type="ARBA" id="ARBA00023136"/>
    </source>
</evidence>
<evidence type="ECO:0000256" key="6">
    <source>
        <dbReference type="SAM" id="Phobius"/>
    </source>
</evidence>
<evidence type="ECO:0000256" key="4">
    <source>
        <dbReference type="ARBA" id="ARBA00022989"/>
    </source>
</evidence>
<evidence type="ECO:0000313" key="8">
    <source>
        <dbReference type="Proteomes" id="UP000305760"/>
    </source>
</evidence>
<dbReference type="Pfam" id="PF01943">
    <property type="entry name" value="Polysacc_synt"/>
    <property type="match status" value="1"/>
</dbReference>
<feature type="transmembrane region" description="Helical" evidence="6">
    <location>
        <begin position="225"/>
        <end position="242"/>
    </location>
</feature>
<feature type="transmembrane region" description="Helical" evidence="6">
    <location>
        <begin position="342"/>
        <end position="365"/>
    </location>
</feature>
<sequence length="504" mass="53546">MARLRDSILANYGGQAWIALMGLAFVPVYVGRLGAESFGLVGFMLGLQSLSLLLDFGTGVFLSREIARRHHDPARQGSIRQLVRSFEWLVWPVALCIGLAICLSAPAIATGWLNAETLGRPTLVDAVVLIGLAVALLWPSSFYAAAMTGLEQQPRSNALAAAFSTLRYAGVLPVLYFTDTGILGFLAWFVLVAALQTAGFAVAAWRRLPAAPEPARFRFSELFDAHRFALGVFAATALSLLLTQVDRFTLSALRPLQELGLYTVALTVTAGLGRLLQPMFSAIYPRMSRLVAQGDVATLSGLYHLSSQCVAVVAAAVGGVIVAYPEDLLRMWTGDAALSARIALPLAMLTAGSVLNGLMIVPYALQLAHGSARLAIIANALALALGIPYCLHAVDGYGLAGAASLWLFANLAYCALFVPAMHRRMLPGEAARWYLRDLLPALLAAGVLVAAAKALRPTLEQTAADLAWLFATALLAVCAAGLAAPDVRALVRTQAQRLRARSAE</sequence>
<feature type="transmembrane region" description="Helical" evidence="6">
    <location>
        <begin position="372"/>
        <end position="391"/>
    </location>
</feature>
<evidence type="ECO:0008006" key="9">
    <source>
        <dbReference type="Google" id="ProtNLM"/>
    </source>
</evidence>
<feature type="transmembrane region" description="Helical" evidence="6">
    <location>
        <begin position="182"/>
        <end position="205"/>
    </location>
</feature>
<organism evidence="7 8">
    <name type="scientific">Arenimonas terrae</name>
    <dbReference type="NCBI Taxonomy" id="2546226"/>
    <lineage>
        <taxon>Bacteria</taxon>
        <taxon>Pseudomonadati</taxon>
        <taxon>Pseudomonadota</taxon>
        <taxon>Gammaproteobacteria</taxon>
        <taxon>Lysobacterales</taxon>
        <taxon>Lysobacteraceae</taxon>
        <taxon>Arenimonas</taxon>
    </lineage>
</organism>
<name>A0A5C4RXS3_9GAMM</name>
<dbReference type="RefSeq" id="WP_139446998.1">
    <property type="nucleotide sequence ID" value="NZ_SMDR01000001.1"/>
</dbReference>
<evidence type="ECO:0000313" key="7">
    <source>
        <dbReference type="EMBL" id="TNJ35497.1"/>
    </source>
</evidence>
<dbReference type="AlphaFoldDB" id="A0A5C4RXS3"/>
<dbReference type="InterPro" id="IPR050833">
    <property type="entry name" value="Poly_Biosynth_Transport"/>
</dbReference>
<feature type="transmembrane region" description="Helical" evidence="6">
    <location>
        <begin position="12"/>
        <end position="31"/>
    </location>
</feature>
<proteinExistence type="predicted"/>
<keyword evidence="5 6" id="KW-0472">Membrane</keyword>
<protein>
    <recommendedName>
        <fullName evidence="9">Polysaccharide biosynthesis protein</fullName>
    </recommendedName>
</protein>
<feature type="transmembrane region" description="Helical" evidence="6">
    <location>
        <begin position="126"/>
        <end position="146"/>
    </location>
</feature>